<dbReference type="AlphaFoldDB" id="A0A511HL72"/>
<feature type="compositionally biased region" description="Low complexity" evidence="1">
    <location>
        <begin position="41"/>
        <end position="54"/>
    </location>
</feature>
<accession>A0A511HL72</accession>
<proteinExistence type="predicted"/>
<dbReference type="Proteomes" id="UP000321224">
    <property type="component" value="Unassembled WGS sequence"/>
</dbReference>
<reference evidence="2 3" key="1">
    <citation type="submission" date="2019-07" db="EMBL/GenBank/DDBJ databases">
        <title>Whole genome shotgun sequence of Myxococcus virescens NBRC 100334.</title>
        <authorList>
            <person name="Hosoyama A."/>
            <person name="Uohara A."/>
            <person name="Ohji S."/>
            <person name="Ichikawa N."/>
        </authorList>
    </citation>
    <scope>NUCLEOTIDE SEQUENCE [LARGE SCALE GENOMIC DNA]</scope>
    <source>
        <strain evidence="2 3">NBRC 100334</strain>
    </source>
</reference>
<dbReference type="EMBL" id="BJVY01000046">
    <property type="protein sequence ID" value="GEL74327.1"/>
    <property type="molecule type" value="Genomic_DNA"/>
</dbReference>
<protein>
    <submittedName>
        <fullName evidence="2">Uncharacterized protein</fullName>
    </submittedName>
</protein>
<evidence type="ECO:0000256" key="1">
    <source>
        <dbReference type="SAM" id="MobiDB-lite"/>
    </source>
</evidence>
<gene>
    <name evidence="2" type="ORF">MVI01_61110</name>
</gene>
<feature type="region of interest" description="Disordered" evidence="1">
    <location>
        <begin position="1"/>
        <end position="54"/>
    </location>
</feature>
<sequence>MGARVTRDHGGRARNDGLSGDALGVYRTLPGGARMGHLPDADGAAGATAGTVRR</sequence>
<feature type="compositionally biased region" description="Basic and acidic residues" evidence="1">
    <location>
        <begin position="1"/>
        <end position="15"/>
    </location>
</feature>
<evidence type="ECO:0000313" key="2">
    <source>
        <dbReference type="EMBL" id="GEL74327.1"/>
    </source>
</evidence>
<evidence type="ECO:0000313" key="3">
    <source>
        <dbReference type="Proteomes" id="UP000321224"/>
    </source>
</evidence>
<comment type="caution">
    <text evidence="2">The sequence shown here is derived from an EMBL/GenBank/DDBJ whole genome shotgun (WGS) entry which is preliminary data.</text>
</comment>
<name>A0A511HL72_9BACT</name>
<organism evidence="2 3">
    <name type="scientific">Myxococcus virescens</name>
    <dbReference type="NCBI Taxonomy" id="83456"/>
    <lineage>
        <taxon>Bacteria</taxon>
        <taxon>Pseudomonadati</taxon>
        <taxon>Myxococcota</taxon>
        <taxon>Myxococcia</taxon>
        <taxon>Myxococcales</taxon>
        <taxon>Cystobacterineae</taxon>
        <taxon>Myxococcaceae</taxon>
        <taxon>Myxococcus</taxon>
    </lineage>
</organism>